<name>A0A1E4SKI7_9ASCO</name>
<feature type="non-terminal residue" evidence="8">
    <location>
        <position position="448"/>
    </location>
</feature>
<feature type="transmembrane region" description="Helical" evidence="6">
    <location>
        <begin position="236"/>
        <end position="266"/>
    </location>
</feature>
<protein>
    <recommendedName>
        <fullName evidence="7">Amino acid permease/ SLC12A domain-containing protein</fullName>
    </recommendedName>
</protein>
<evidence type="ECO:0000259" key="7">
    <source>
        <dbReference type="Pfam" id="PF00324"/>
    </source>
</evidence>
<evidence type="ECO:0000313" key="9">
    <source>
        <dbReference type="Proteomes" id="UP000094285"/>
    </source>
</evidence>
<dbReference type="GO" id="GO:0016020">
    <property type="term" value="C:membrane"/>
    <property type="evidence" value="ECO:0007669"/>
    <property type="project" value="UniProtKB-SubCell"/>
</dbReference>
<proteinExistence type="inferred from homology"/>
<evidence type="ECO:0000256" key="1">
    <source>
        <dbReference type="ARBA" id="ARBA00004141"/>
    </source>
</evidence>
<dbReference type="STRING" id="984487.A0A1E4SKI7"/>
<dbReference type="InterPro" id="IPR004841">
    <property type="entry name" value="AA-permease/SLC12A_dom"/>
</dbReference>
<feature type="transmembrane region" description="Helical" evidence="6">
    <location>
        <begin position="323"/>
        <end position="351"/>
    </location>
</feature>
<accession>A0A1E4SKI7</accession>
<feature type="transmembrane region" description="Helical" evidence="6">
    <location>
        <begin position="159"/>
        <end position="179"/>
    </location>
</feature>
<feature type="transmembrane region" description="Helical" evidence="6">
    <location>
        <begin position="371"/>
        <end position="391"/>
    </location>
</feature>
<reference evidence="9" key="1">
    <citation type="submission" date="2016-05" db="EMBL/GenBank/DDBJ databases">
        <title>Comparative genomics of biotechnologically important yeasts.</title>
        <authorList>
            <consortium name="DOE Joint Genome Institute"/>
            <person name="Riley R."/>
            <person name="Haridas S."/>
            <person name="Wolfe K.H."/>
            <person name="Lopes M.R."/>
            <person name="Hittinger C.T."/>
            <person name="Goker M."/>
            <person name="Salamov A."/>
            <person name="Wisecaver J."/>
            <person name="Long T.M."/>
            <person name="Aerts A.L."/>
            <person name="Barry K."/>
            <person name="Choi C."/>
            <person name="Clum A."/>
            <person name="Coughlan A.Y."/>
            <person name="Deshpande S."/>
            <person name="Douglass A.P."/>
            <person name="Hanson S.J."/>
            <person name="Klenk H.-P."/>
            <person name="Labutti K."/>
            <person name="Lapidus A."/>
            <person name="Lindquist E."/>
            <person name="Lipzen A."/>
            <person name="Meier-Kolthoff J.P."/>
            <person name="Ohm R.A."/>
            <person name="Otillar R.P."/>
            <person name="Pangilinan J."/>
            <person name="Peng Y."/>
            <person name="Rokas A."/>
            <person name="Rosa C.A."/>
            <person name="Scheuner C."/>
            <person name="Sibirny A.A."/>
            <person name="Slot J.C."/>
            <person name="Stielow J.B."/>
            <person name="Sun H."/>
            <person name="Kurtzman C.P."/>
            <person name="Blackwell M."/>
            <person name="Grigoriev I.V."/>
            <person name="Jeffries T.W."/>
        </authorList>
    </citation>
    <scope>NUCLEOTIDE SEQUENCE [LARGE SCALE GENOMIC DNA]</scope>
    <source>
        <strain evidence="9">NRRL Y-17324</strain>
    </source>
</reference>
<keyword evidence="9" id="KW-1185">Reference proteome</keyword>
<dbReference type="PANTHER" id="PTHR43341">
    <property type="entry name" value="AMINO ACID PERMEASE"/>
    <property type="match status" value="1"/>
</dbReference>
<gene>
    <name evidence="8" type="ORF">CANTADRAFT_33272</name>
</gene>
<feature type="transmembrane region" description="Helical" evidence="6">
    <location>
        <begin position="397"/>
        <end position="419"/>
    </location>
</feature>
<dbReference type="InterPro" id="IPR050524">
    <property type="entry name" value="APC_YAT"/>
</dbReference>
<dbReference type="GeneID" id="30982641"/>
<feature type="domain" description="Amino acid permease/ SLC12A" evidence="7">
    <location>
        <begin position="8"/>
        <end position="130"/>
    </location>
</feature>
<dbReference type="AlphaFoldDB" id="A0A1E4SKI7"/>
<evidence type="ECO:0000256" key="2">
    <source>
        <dbReference type="ARBA" id="ARBA00006983"/>
    </source>
</evidence>
<feature type="transmembrane region" description="Helical" evidence="6">
    <location>
        <begin position="298"/>
        <end position="317"/>
    </location>
</feature>
<keyword evidence="4 6" id="KW-1133">Transmembrane helix</keyword>
<evidence type="ECO:0000256" key="4">
    <source>
        <dbReference type="ARBA" id="ARBA00022989"/>
    </source>
</evidence>
<dbReference type="Proteomes" id="UP000094285">
    <property type="component" value="Unassembled WGS sequence"/>
</dbReference>
<dbReference type="RefSeq" id="XP_020065148.1">
    <property type="nucleotide sequence ID" value="XM_020208504.1"/>
</dbReference>
<feature type="non-terminal residue" evidence="8">
    <location>
        <position position="1"/>
    </location>
</feature>
<keyword evidence="3 6" id="KW-0812">Transmembrane</keyword>
<evidence type="ECO:0000256" key="5">
    <source>
        <dbReference type="ARBA" id="ARBA00023136"/>
    </source>
</evidence>
<feature type="domain" description="Amino acid permease/ SLC12A" evidence="7">
    <location>
        <begin position="206"/>
        <end position="427"/>
    </location>
</feature>
<comment type="subcellular location">
    <subcellularLocation>
        <location evidence="1">Membrane</location>
        <topology evidence="1">Multi-pass membrane protein</topology>
    </subcellularLocation>
</comment>
<evidence type="ECO:0000313" key="8">
    <source>
        <dbReference type="EMBL" id="ODV80026.1"/>
    </source>
</evidence>
<feature type="transmembrane region" description="Helical" evidence="6">
    <location>
        <begin position="93"/>
        <end position="111"/>
    </location>
</feature>
<feature type="transmembrane region" description="Helical" evidence="6">
    <location>
        <begin position="200"/>
        <end position="224"/>
    </location>
</feature>
<comment type="similarity">
    <text evidence="2">Belongs to the amino acid-polyamine-organocation (APC) superfamily. YAT (TC 2.A.3.10) family.</text>
</comment>
<dbReference type="Pfam" id="PF00324">
    <property type="entry name" value="AA_permease"/>
    <property type="match status" value="2"/>
</dbReference>
<dbReference type="EMBL" id="KV453911">
    <property type="protein sequence ID" value="ODV80026.1"/>
    <property type="molecule type" value="Genomic_DNA"/>
</dbReference>
<organism evidence="8 9">
    <name type="scientific">Suhomyces tanzawaensis NRRL Y-17324</name>
    <dbReference type="NCBI Taxonomy" id="984487"/>
    <lineage>
        <taxon>Eukaryota</taxon>
        <taxon>Fungi</taxon>
        <taxon>Dikarya</taxon>
        <taxon>Ascomycota</taxon>
        <taxon>Saccharomycotina</taxon>
        <taxon>Pichiomycetes</taxon>
        <taxon>Debaryomycetaceae</taxon>
        <taxon>Suhomyces</taxon>
    </lineage>
</organism>
<dbReference type="GO" id="GO:0015171">
    <property type="term" value="F:amino acid transmembrane transporter activity"/>
    <property type="evidence" value="ECO:0007669"/>
    <property type="project" value="TreeGrafter"/>
</dbReference>
<dbReference type="Gene3D" id="1.20.1740.10">
    <property type="entry name" value="Amino acid/polyamine transporter I"/>
    <property type="match status" value="1"/>
</dbReference>
<evidence type="ECO:0000256" key="6">
    <source>
        <dbReference type="SAM" id="Phobius"/>
    </source>
</evidence>
<feature type="transmembrane region" description="Helical" evidence="6">
    <location>
        <begin position="9"/>
        <end position="27"/>
    </location>
</feature>
<dbReference type="PANTHER" id="PTHR43341:SF4">
    <property type="entry name" value="ARGININE PERMEASE CAN1-RELATED"/>
    <property type="match status" value="1"/>
</dbReference>
<sequence>VLRSLEKGPLIFFLAYVYICVTCWKVMQSVSKMTRYMPITASVAVFEFKFLAPCIALSLNTFYWLSWSLTFASELSLMGLVLSSWQISSFRNHPSRIIFAAWTALTIYNLLPSRSQTSISARVTKLGLLCLVVMSMFVVNDELPGFQSSSSLINISLAIKPICSLALVWVSIATIESLLELSGMRAFISTKYSSNVARMGLLLGYYFLAVLAMGTIAGMANPLISTGFDGHKMSPFAFALMSLFANTGCYLKGPFSVIILTSLLYAANFKILYGSKCLIALSETGFLPKIVGFRSKEGVAPIAIVAASMSGLLSFFLNNQWVALAHIILSRLCFLCSVFLWIFIVASYIHLSKVYLLKTLTNELVSMKERFPTQLFVLNCFTVLSVVQVIVLSGSNAWYGTWFSLNSCYISVIVFPLVVTGLKLHWNEALFAQMTDFNTFEGLKPLAL</sequence>
<keyword evidence="5 6" id="KW-0472">Membrane</keyword>
<evidence type="ECO:0000256" key="3">
    <source>
        <dbReference type="ARBA" id="ARBA00022692"/>
    </source>
</evidence>
<feature type="transmembrane region" description="Helical" evidence="6">
    <location>
        <begin position="123"/>
        <end position="139"/>
    </location>
</feature>